<dbReference type="SUPFAM" id="SSF46565">
    <property type="entry name" value="Chaperone J-domain"/>
    <property type="match status" value="1"/>
</dbReference>
<dbReference type="Proteomes" id="UP000323000">
    <property type="component" value="Chromosome 9"/>
</dbReference>
<dbReference type="Gene3D" id="1.10.287.110">
    <property type="entry name" value="DnaJ domain"/>
    <property type="match status" value="1"/>
</dbReference>
<name>A0A5C7HBD6_9ROSI</name>
<dbReference type="Pfam" id="PF06813">
    <property type="entry name" value="Nodulin-like"/>
    <property type="match status" value="1"/>
</dbReference>
<dbReference type="InterPro" id="IPR056988">
    <property type="entry name" value="Zn_ribbon_pln"/>
</dbReference>
<feature type="transmembrane region" description="Helical" evidence="2">
    <location>
        <begin position="345"/>
        <end position="370"/>
    </location>
</feature>
<keyword evidence="2" id="KW-0812">Transmembrane</keyword>
<feature type="compositionally biased region" description="Basic and acidic residues" evidence="1">
    <location>
        <begin position="301"/>
        <end position="314"/>
    </location>
</feature>
<accession>A0A5C7HBD6</accession>
<dbReference type="Pfam" id="PF00226">
    <property type="entry name" value="DnaJ"/>
    <property type="match status" value="1"/>
</dbReference>
<gene>
    <name evidence="4" type="ORF">EZV62_019636</name>
</gene>
<dbReference type="AlphaFoldDB" id="A0A5C7HBD6"/>
<proteinExistence type="predicted"/>
<feature type="compositionally biased region" description="Low complexity" evidence="1">
    <location>
        <begin position="270"/>
        <end position="290"/>
    </location>
</feature>
<keyword evidence="2" id="KW-1133">Transmembrane helix</keyword>
<dbReference type="PROSITE" id="PS50076">
    <property type="entry name" value="DNAJ_2"/>
    <property type="match status" value="1"/>
</dbReference>
<evidence type="ECO:0000313" key="5">
    <source>
        <dbReference type="Proteomes" id="UP000323000"/>
    </source>
</evidence>
<dbReference type="CDD" id="cd06257">
    <property type="entry name" value="DnaJ"/>
    <property type="match status" value="1"/>
</dbReference>
<dbReference type="PRINTS" id="PR00625">
    <property type="entry name" value="JDOMAIN"/>
</dbReference>
<dbReference type="EMBL" id="VAHF01000009">
    <property type="protein sequence ID" value="TXG54380.1"/>
    <property type="molecule type" value="Genomic_DNA"/>
</dbReference>
<evidence type="ECO:0000313" key="4">
    <source>
        <dbReference type="EMBL" id="TXG54380.1"/>
    </source>
</evidence>
<dbReference type="Pfam" id="PF23551">
    <property type="entry name" value="Zn_ribbon_20"/>
    <property type="match status" value="1"/>
</dbReference>
<evidence type="ECO:0000256" key="1">
    <source>
        <dbReference type="SAM" id="MobiDB-lite"/>
    </source>
</evidence>
<dbReference type="InterPro" id="IPR010658">
    <property type="entry name" value="Nodulin-like"/>
</dbReference>
<dbReference type="InterPro" id="IPR001623">
    <property type="entry name" value="DnaJ_domain"/>
</dbReference>
<dbReference type="PANTHER" id="PTHR44137">
    <property type="entry name" value="BNAC03G44070D PROTEIN"/>
    <property type="match status" value="1"/>
</dbReference>
<dbReference type="PANTHER" id="PTHR44137:SF51">
    <property type="entry name" value="MOLECULAR CHAPERONE HSP40_DNAJ FAMILY PROTEIN"/>
    <property type="match status" value="1"/>
</dbReference>
<evidence type="ECO:0000259" key="3">
    <source>
        <dbReference type="PROSITE" id="PS50076"/>
    </source>
</evidence>
<organism evidence="4 5">
    <name type="scientific">Acer yangbiense</name>
    <dbReference type="NCBI Taxonomy" id="1000413"/>
    <lineage>
        <taxon>Eukaryota</taxon>
        <taxon>Viridiplantae</taxon>
        <taxon>Streptophyta</taxon>
        <taxon>Embryophyta</taxon>
        <taxon>Tracheophyta</taxon>
        <taxon>Spermatophyta</taxon>
        <taxon>Magnoliopsida</taxon>
        <taxon>eudicotyledons</taxon>
        <taxon>Gunneridae</taxon>
        <taxon>Pentapetalae</taxon>
        <taxon>rosids</taxon>
        <taxon>malvids</taxon>
        <taxon>Sapindales</taxon>
        <taxon>Sapindaceae</taxon>
        <taxon>Hippocastanoideae</taxon>
        <taxon>Acereae</taxon>
        <taxon>Acer</taxon>
    </lineage>
</organism>
<comment type="caution">
    <text evidence="4">The sequence shown here is derived from an EMBL/GenBank/DDBJ whole genome shotgun (WGS) entry which is preliminary data.</text>
</comment>
<keyword evidence="2" id="KW-0472">Membrane</keyword>
<protein>
    <recommendedName>
        <fullName evidence="3">J domain-containing protein</fullName>
    </recommendedName>
</protein>
<feature type="domain" description="J" evidence="3">
    <location>
        <begin position="66"/>
        <end position="130"/>
    </location>
</feature>
<dbReference type="OrthoDB" id="10250354at2759"/>
<dbReference type="SMART" id="SM00271">
    <property type="entry name" value="DnaJ"/>
    <property type="match status" value="1"/>
</dbReference>
<dbReference type="InterPro" id="IPR036869">
    <property type="entry name" value="J_dom_sf"/>
</dbReference>
<sequence>MLCNKDEAGRAKELAEKKFTEKDLGGAKRFALMAQRLYSDLDGLHQLLATLDVHVSFGEKINDEVDWYRVLGVEPLADDDTIRRHYRKLALVIHPDKNKSVGAEGAFHIIHEAWSLLSDKSKRTAYDQKRKGIVAESLIPKSSPSVCTVENRFHNFASNNNLNAWNHSIPPFFRCPAPHLRFKSNTFWTTCEACKTQFEYHRVFIDLCLLCPCCRRSFVAIETAPPPSNYFSTSWSSYMQQKNSGQTTVNENSYSLGRKPASTSIARPAGSSGVSGLSTGLSSAASISVPKGDRPKKRRRKDEQRKNNQEKEIAKQVSTGNRGVCMFGSSMLVPEKLKSFLDNRWLVFVCAIWVLGEFVGFLAGVVHNYICWNQWRDMLVCYNTAALVTELPQNRGPIVGILKGFAGLTGAINNKVVCKRNMLKNHSLVLVQYATSDHGWVLHGCGRVEIDCCLEDYPTKGVYAIAQLYC</sequence>
<dbReference type="InterPro" id="IPR018253">
    <property type="entry name" value="DnaJ_domain_CS"/>
</dbReference>
<feature type="region of interest" description="Disordered" evidence="1">
    <location>
        <begin position="259"/>
        <end position="314"/>
    </location>
</feature>
<reference evidence="5" key="1">
    <citation type="journal article" date="2019" name="Gigascience">
        <title>De novo genome assembly of the endangered Acer yangbiense, a plant species with extremely small populations endemic to Yunnan Province, China.</title>
        <authorList>
            <person name="Yang J."/>
            <person name="Wariss H.M."/>
            <person name="Tao L."/>
            <person name="Zhang R."/>
            <person name="Yun Q."/>
            <person name="Hollingsworth P."/>
            <person name="Dao Z."/>
            <person name="Luo G."/>
            <person name="Guo H."/>
            <person name="Ma Y."/>
            <person name="Sun W."/>
        </authorList>
    </citation>
    <scope>NUCLEOTIDE SEQUENCE [LARGE SCALE GENOMIC DNA]</scope>
    <source>
        <strain evidence="5">cv. Malutang</strain>
    </source>
</reference>
<keyword evidence="5" id="KW-1185">Reference proteome</keyword>
<evidence type="ECO:0000256" key="2">
    <source>
        <dbReference type="SAM" id="Phobius"/>
    </source>
</evidence>
<dbReference type="PROSITE" id="PS00636">
    <property type="entry name" value="DNAJ_1"/>
    <property type="match status" value="1"/>
</dbReference>